<organism evidence="2 3">
    <name type="scientific">Periplaneta americana</name>
    <name type="common">American cockroach</name>
    <name type="synonym">Blatta americana</name>
    <dbReference type="NCBI Taxonomy" id="6978"/>
    <lineage>
        <taxon>Eukaryota</taxon>
        <taxon>Metazoa</taxon>
        <taxon>Ecdysozoa</taxon>
        <taxon>Arthropoda</taxon>
        <taxon>Hexapoda</taxon>
        <taxon>Insecta</taxon>
        <taxon>Pterygota</taxon>
        <taxon>Neoptera</taxon>
        <taxon>Polyneoptera</taxon>
        <taxon>Dictyoptera</taxon>
        <taxon>Blattodea</taxon>
        <taxon>Blattoidea</taxon>
        <taxon>Blattidae</taxon>
        <taxon>Blattinae</taxon>
        <taxon>Periplaneta</taxon>
    </lineage>
</organism>
<name>A0ABQ8T6H7_PERAM</name>
<dbReference type="PANTHER" id="PTHR34825">
    <property type="entry name" value="CONSERVED PROTEIN, WITH A WEAK D-GALACTARATE DEHYDRATASE/ALTRONATE HYDROLASE DOMAIN"/>
    <property type="match status" value="1"/>
</dbReference>
<gene>
    <name evidence="2" type="ORF">ANN_11457</name>
</gene>
<keyword evidence="3" id="KW-1185">Reference proteome</keyword>
<dbReference type="PANTHER" id="PTHR34825:SF1">
    <property type="entry name" value="AAA-ATPASE-LIKE DOMAIN-CONTAINING PROTEIN"/>
    <property type="match status" value="1"/>
</dbReference>
<protein>
    <recommendedName>
        <fullName evidence="1">AAA-ATPase-like domain-containing protein</fullName>
    </recommendedName>
</protein>
<evidence type="ECO:0000259" key="1">
    <source>
        <dbReference type="Pfam" id="PF09820"/>
    </source>
</evidence>
<reference evidence="2 3" key="1">
    <citation type="journal article" date="2022" name="Allergy">
        <title>Genome assembly and annotation of Periplaneta americana reveal a comprehensive cockroach allergen profile.</title>
        <authorList>
            <person name="Wang L."/>
            <person name="Xiong Q."/>
            <person name="Saelim N."/>
            <person name="Wang L."/>
            <person name="Nong W."/>
            <person name="Wan A.T."/>
            <person name="Shi M."/>
            <person name="Liu X."/>
            <person name="Cao Q."/>
            <person name="Hui J.H.L."/>
            <person name="Sookrung N."/>
            <person name="Leung T.F."/>
            <person name="Tungtrongchitr A."/>
            <person name="Tsui S.K.W."/>
        </authorList>
    </citation>
    <scope>NUCLEOTIDE SEQUENCE [LARGE SCALE GENOMIC DNA]</scope>
    <source>
        <strain evidence="2">PWHHKU_190912</strain>
    </source>
</reference>
<accession>A0ABQ8T6H7</accession>
<proteinExistence type="predicted"/>
<dbReference type="Pfam" id="PF09820">
    <property type="entry name" value="AAA-ATPase_like"/>
    <property type="match status" value="1"/>
</dbReference>
<sequence length="931" mass="108412">MAQCVSVKSQRLYDTKYCELGPTSKGPQLESLNSQLPWCEVCNFHYRRRFTKCYRHEYNASRWGPTSLARLPDGSGSRSATEQWADETTDITCKSQFVIILRYIKGCKPIEKFLSFKEVNNCTANSLSEVLKQSLQPFNLQNKLIAQGYGGAAVMSGSSRRCVSEEKIEEIRAGFQRIPQKSIRHSFRQFNVPRSTVHRVLHKQLRLYPTRGAMDTTQPKRSSKNNVECLADGPSTSSEHGIAKRLNICPRSEYFTYLVRSDVFIDKTLLIKELFMETDDEEPKMGKVLITAPRDFGKSVNMDMVRKFCEIQVDEKGNPRTCVKRTEAGKSMEDEEITPTSNFKLFKNNNLKIYQCHCKTKLTVEKCRNETCQSRQFFYEHCGQHPVIFLDFFEVLWVCDSHREFVKNLTYVLREAFKNHGYLRDEATSLLSKSKRQKFECYVNLIKCKDLSEEDVLFGLEFLAESLHEHFNRKVIILIDEFDTPIKRLINKSKEIELEYIHSVIEFIAIMVSRVLNGNKHVLGGLLSASSVVGTTLLLYASNIEICPFLENHRFSEYYGFTKDEVDMLLNKPQFKGFDEWEILNYYSGYQVYGSGTKLFCAFSFVHYLHDWDVKRYQHKKVNDHSQNKIQCKPKRYWSERSDMLRLCQLFENEAIRKKFSTIQSHGSISVRNVGYRITPQDVLHLNKLINQPICYYPNNNDVDLSIQYLKDHGFFNVIRENQWWCTLELPIGEVRDEITKRFYNRRFYKKKYNFTEEQISEYGIALSSIDGNHDESFQILAGSIAQLFSGDVQIPKNHDEFKGPLFTFAAYQVRIYSEILFESERRFELGLLIYRKDGTGIIVSVKWGSKNTAHDGLKQIFDFELYKAFEKHNITNQKIYLGLHSNTAGIVTVCALATDKNTIIENWDDVNMQQVIEKCGKYRSHYTDVR</sequence>
<dbReference type="Proteomes" id="UP001148838">
    <property type="component" value="Unassembled WGS sequence"/>
</dbReference>
<comment type="caution">
    <text evidence="2">The sequence shown here is derived from an EMBL/GenBank/DDBJ whole genome shotgun (WGS) entry which is preliminary data.</text>
</comment>
<dbReference type="InterPro" id="IPR018631">
    <property type="entry name" value="AAA-ATPase-like_dom"/>
</dbReference>
<feature type="domain" description="AAA-ATPase-like" evidence="1">
    <location>
        <begin position="380"/>
        <end position="509"/>
    </location>
</feature>
<evidence type="ECO:0000313" key="2">
    <source>
        <dbReference type="EMBL" id="KAJ4441601.1"/>
    </source>
</evidence>
<evidence type="ECO:0000313" key="3">
    <source>
        <dbReference type="Proteomes" id="UP001148838"/>
    </source>
</evidence>
<dbReference type="EMBL" id="JAJSOF020000015">
    <property type="protein sequence ID" value="KAJ4441601.1"/>
    <property type="molecule type" value="Genomic_DNA"/>
</dbReference>